<accession>A0A3B0UBM7</accession>
<sequence length="44" mass="4897">MGPIFGQLISGDKTFNIGTRPLSTCCIFFHRPCEKDVGKFAYEA</sequence>
<name>A0A3B0UBM7_9ZZZZ</name>
<protein>
    <submittedName>
        <fullName evidence="1">Uncharacterized protein</fullName>
    </submittedName>
</protein>
<organism evidence="1">
    <name type="scientific">hydrothermal vent metagenome</name>
    <dbReference type="NCBI Taxonomy" id="652676"/>
    <lineage>
        <taxon>unclassified sequences</taxon>
        <taxon>metagenomes</taxon>
        <taxon>ecological metagenomes</taxon>
    </lineage>
</organism>
<proteinExistence type="predicted"/>
<gene>
    <name evidence="1" type="ORF">MNBD_ALPHA11-1766</name>
</gene>
<dbReference type="EMBL" id="UOEQ01000389">
    <property type="protein sequence ID" value="VAW21989.1"/>
    <property type="molecule type" value="Genomic_DNA"/>
</dbReference>
<reference evidence="1" key="1">
    <citation type="submission" date="2018-06" db="EMBL/GenBank/DDBJ databases">
        <authorList>
            <person name="Zhirakovskaya E."/>
        </authorList>
    </citation>
    <scope>NUCLEOTIDE SEQUENCE</scope>
</reference>
<evidence type="ECO:0000313" key="1">
    <source>
        <dbReference type="EMBL" id="VAW21989.1"/>
    </source>
</evidence>
<dbReference type="AlphaFoldDB" id="A0A3B0UBM7"/>